<name>A0A8T2KDQ6_9PIPI</name>
<comment type="caution">
    <text evidence="7">The sequence shown here is derived from an EMBL/GenBank/DDBJ whole genome shotgun (WGS) entry which is preliminary data.</text>
</comment>
<proteinExistence type="predicted"/>
<evidence type="ECO:0000313" key="8">
    <source>
        <dbReference type="Proteomes" id="UP000812440"/>
    </source>
</evidence>
<feature type="compositionally biased region" description="Polar residues" evidence="5">
    <location>
        <begin position="160"/>
        <end position="169"/>
    </location>
</feature>
<feature type="region of interest" description="Disordered" evidence="5">
    <location>
        <begin position="336"/>
        <end position="578"/>
    </location>
</feature>
<evidence type="ECO:0000256" key="3">
    <source>
        <dbReference type="ARBA" id="ARBA00023038"/>
    </source>
</evidence>
<dbReference type="GO" id="GO:0046872">
    <property type="term" value="F:metal ion binding"/>
    <property type="evidence" value="ECO:0007669"/>
    <property type="project" value="UniProtKB-KW"/>
</dbReference>
<dbReference type="SMART" id="SM00132">
    <property type="entry name" value="LIM"/>
    <property type="match status" value="1"/>
</dbReference>
<accession>A0A8T2KDQ6</accession>
<dbReference type="CDD" id="cd09485">
    <property type="entry name" value="LIM_Eplin_alpha_beta"/>
    <property type="match status" value="1"/>
</dbReference>
<feature type="region of interest" description="Disordered" evidence="5">
    <location>
        <begin position="137"/>
        <end position="205"/>
    </location>
</feature>
<evidence type="ECO:0000259" key="6">
    <source>
        <dbReference type="PROSITE" id="PS50023"/>
    </source>
</evidence>
<dbReference type="FunFam" id="2.10.110.10:FF:000002">
    <property type="entry name" value="LIM domain and actin-binding 1"/>
    <property type="match status" value="1"/>
</dbReference>
<keyword evidence="2 4" id="KW-0862">Zinc</keyword>
<feature type="compositionally biased region" description="Basic and acidic residues" evidence="5">
    <location>
        <begin position="344"/>
        <end position="354"/>
    </location>
</feature>
<dbReference type="InterPro" id="IPR028740">
    <property type="entry name" value="EPLIN_Lim_dom"/>
</dbReference>
<keyword evidence="8" id="KW-1185">Reference proteome</keyword>
<feature type="domain" description="LIM zinc-binding" evidence="6">
    <location>
        <begin position="216"/>
        <end position="276"/>
    </location>
</feature>
<dbReference type="OrthoDB" id="6129702at2759"/>
<feature type="compositionally biased region" description="Basic and acidic residues" evidence="5">
    <location>
        <begin position="48"/>
        <end position="60"/>
    </location>
</feature>
<sequence>MDPSPFRRGQWASHSLRVTAKELSLVKSKNASIMERFSKYQKAAAESSFEKKRSPQEEPGKINTRRIISEKSISSEDSDSCFTENSLSLSSGSPDGSPSKPATQKGFEGSPVLETTPLKDRMARYQAALSKQNEVKILSDQKENVPPSPVSSLEKRHVNESSPVSYRNISDNHGKPEEEIQRPSTSPGYSPQGRVLNPVETTPPKSVKKFQLPAREICFSCQKTVYPMERLLANKQIYHNSCFRCSHCSTKLSLANFASLHGTIYCKAHFNQLFKSKGNYDEGFGHKPHKELWVNKNDSSETQETPVSPTNSKDPSSPVVEDAPIAKVGILAASMEAKTVSSSQDREKQVETKRLRIAWPPPADSSLSGTSMEENIKVFKPKWPPSDEIQRAESEEDVDLKKLRRSASLRERSRPFTLSVAKPVDSDKTPDIVSSPSPRLKKSNSFKLRDSWIKKSEDMELVDPETKPKQDHKDNLCEETQDTKETTSADGVNQVSNKDDVSELEVAEQQHLPEEVTENNQSNLESPKDASLKENRKSQDVGFWESDEAEELSVEDQIKRNRYYEDDDDDDDDVERDD</sequence>
<feature type="region of interest" description="Disordered" evidence="5">
    <location>
        <begin position="44"/>
        <end position="119"/>
    </location>
</feature>
<dbReference type="SUPFAM" id="SSF57716">
    <property type="entry name" value="Glucocorticoid receptor-like (DNA-binding domain)"/>
    <property type="match status" value="2"/>
</dbReference>
<evidence type="ECO:0000256" key="5">
    <source>
        <dbReference type="SAM" id="MobiDB-lite"/>
    </source>
</evidence>
<evidence type="ECO:0000256" key="2">
    <source>
        <dbReference type="ARBA" id="ARBA00022833"/>
    </source>
</evidence>
<dbReference type="InterPro" id="IPR001781">
    <property type="entry name" value="Znf_LIM"/>
</dbReference>
<feature type="compositionally biased region" description="Polar residues" evidence="5">
    <location>
        <begin position="296"/>
        <end position="315"/>
    </location>
</feature>
<dbReference type="EMBL" id="JAACNH010000002">
    <property type="protein sequence ID" value="KAG8452731.1"/>
    <property type="molecule type" value="Genomic_DNA"/>
</dbReference>
<gene>
    <name evidence="7" type="ORF">GDO86_004502</name>
</gene>
<organism evidence="7 8">
    <name type="scientific">Hymenochirus boettgeri</name>
    <name type="common">Congo dwarf clawed frog</name>
    <dbReference type="NCBI Taxonomy" id="247094"/>
    <lineage>
        <taxon>Eukaryota</taxon>
        <taxon>Metazoa</taxon>
        <taxon>Chordata</taxon>
        <taxon>Craniata</taxon>
        <taxon>Vertebrata</taxon>
        <taxon>Euteleostomi</taxon>
        <taxon>Amphibia</taxon>
        <taxon>Batrachia</taxon>
        <taxon>Anura</taxon>
        <taxon>Pipoidea</taxon>
        <taxon>Pipidae</taxon>
        <taxon>Pipinae</taxon>
        <taxon>Hymenochirus</taxon>
    </lineage>
</organism>
<dbReference type="PANTHER" id="PTHR24206">
    <property type="entry name" value="OS06G0237300 PROTEIN"/>
    <property type="match status" value="1"/>
</dbReference>
<feature type="compositionally biased region" description="Low complexity" evidence="5">
    <location>
        <begin position="86"/>
        <end position="99"/>
    </location>
</feature>
<feature type="compositionally biased region" description="Basic and acidic residues" evidence="5">
    <location>
        <begin position="447"/>
        <end position="487"/>
    </location>
</feature>
<feature type="compositionally biased region" description="Acidic residues" evidence="5">
    <location>
        <begin position="565"/>
        <end position="578"/>
    </location>
</feature>
<dbReference type="PROSITE" id="PS50023">
    <property type="entry name" value="LIM_DOMAIN_2"/>
    <property type="match status" value="1"/>
</dbReference>
<dbReference type="Pfam" id="PF00412">
    <property type="entry name" value="LIM"/>
    <property type="match status" value="1"/>
</dbReference>
<dbReference type="Gene3D" id="2.10.110.10">
    <property type="entry name" value="Cysteine Rich Protein"/>
    <property type="match status" value="1"/>
</dbReference>
<dbReference type="PROSITE" id="PS00478">
    <property type="entry name" value="LIM_DOMAIN_1"/>
    <property type="match status" value="1"/>
</dbReference>
<evidence type="ECO:0000313" key="7">
    <source>
        <dbReference type="EMBL" id="KAG8452731.1"/>
    </source>
</evidence>
<feature type="region of interest" description="Disordered" evidence="5">
    <location>
        <begin position="296"/>
        <end position="320"/>
    </location>
</feature>
<evidence type="ECO:0000256" key="1">
    <source>
        <dbReference type="ARBA" id="ARBA00022723"/>
    </source>
</evidence>
<feature type="compositionally biased region" description="Basic and acidic residues" evidence="5">
    <location>
        <begin position="526"/>
        <end position="539"/>
    </location>
</feature>
<protein>
    <recommendedName>
        <fullName evidence="6">LIM zinc-binding domain-containing protein</fullName>
    </recommendedName>
</protein>
<dbReference type="AlphaFoldDB" id="A0A8T2KDQ6"/>
<keyword evidence="1 4" id="KW-0479">Metal-binding</keyword>
<keyword evidence="3 4" id="KW-0440">LIM domain</keyword>
<feature type="compositionally biased region" description="Acidic residues" evidence="5">
    <location>
        <begin position="545"/>
        <end position="554"/>
    </location>
</feature>
<feature type="compositionally biased region" description="Basic and acidic residues" evidence="5">
    <location>
        <begin position="170"/>
        <end position="181"/>
    </location>
</feature>
<reference evidence="7" key="1">
    <citation type="thesis" date="2020" institute="ProQuest LLC" country="789 East Eisenhower Parkway, Ann Arbor, MI, USA">
        <title>Comparative Genomics and Chromosome Evolution.</title>
        <authorList>
            <person name="Mudd A.B."/>
        </authorList>
    </citation>
    <scope>NUCLEOTIDE SEQUENCE</scope>
    <source>
        <strain evidence="7">Female2</strain>
        <tissue evidence="7">Blood</tissue>
    </source>
</reference>
<evidence type="ECO:0000256" key="4">
    <source>
        <dbReference type="PROSITE-ProRule" id="PRU00125"/>
    </source>
</evidence>
<dbReference type="Proteomes" id="UP000812440">
    <property type="component" value="Chromosome 2"/>
</dbReference>